<feature type="transmembrane region" description="Helical" evidence="1">
    <location>
        <begin position="175"/>
        <end position="192"/>
    </location>
</feature>
<name>A0A259U0Q2_9BACT</name>
<dbReference type="RefSeq" id="WP_094548757.1">
    <property type="nucleotide sequence ID" value="NZ_MQWB01000001.1"/>
</dbReference>
<protein>
    <recommendedName>
        <fullName evidence="4">Glycosyltransferase RgtA/B/C/D-like domain-containing protein</fullName>
    </recommendedName>
</protein>
<comment type="caution">
    <text evidence="2">The sequence shown here is derived from an EMBL/GenBank/DDBJ whole genome shotgun (WGS) entry which is preliminary data.</text>
</comment>
<feature type="transmembrane region" description="Helical" evidence="1">
    <location>
        <begin position="354"/>
        <end position="376"/>
    </location>
</feature>
<proteinExistence type="predicted"/>
<feature type="transmembrane region" description="Helical" evidence="1">
    <location>
        <begin position="12"/>
        <end position="31"/>
    </location>
</feature>
<dbReference type="OrthoDB" id="975915at2"/>
<keyword evidence="1" id="KW-0472">Membrane</keyword>
<gene>
    <name evidence="2" type="ORF">BSZ36_10765</name>
</gene>
<reference evidence="2 3" key="1">
    <citation type="submission" date="2016-11" db="EMBL/GenBank/DDBJ databases">
        <title>Study of marine rhodopsin-containing bacteria.</title>
        <authorList>
            <person name="Yoshizawa S."/>
            <person name="Kumagai Y."/>
            <person name="Kogure K."/>
        </authorList>
    </citation>
    <scope>NUCLEOTIDE SEQUENCE [LARGE SCALE GENOMIC DNA]</scope>
    <source>
        <strain evidence="2 3">SG-29</strain>
    </source>
</reference>
<dbReference type="InParanoid" id="A0A259U0Q2"/>
<sequence length="427" mass="47478">MREINLELIPLYDSPLGVVAMLMVYLFIAFGVSTSRLRPALKWLLWGGLAARVVGVLLRDGIKADAIRYYKLAGSHALHFAQFDFSPFWDSTQWWGGRDWMGSNIIPYPAGFIMVFLGQNIMAVFFAYALIAFVGLLCYVRAFENSLPRASSTGYMAWICLFPSLWFWPSSIGKEALMTFGLGVATLAYLRYDGRTRWALLVAGLSVVFVIRPQVVAVFAMAMVLSTFLDFKRWTPLRILQGAALLGIGFAMMWYSLRFAVEMDGVGTVEDYVATNANNSTQGGSEVGAASMSPVGVFVSILNVLFRPFLWEAHNVTAAFAAIEVSMMWGIIFVRRRQIAAMFRVWRNHLALRFAIPFTALYVIALGMNLGNLGIIARQRVLVFPLFFLIVEAGTMAVAAETRRRSAIPPAPPRFPMRGAGTRPVPT</sequence>
<keyword evidence="1" id="KW-1133">Transmembrane helix</keyword>
<dbReference type="EMBL" id="MQWB01000001">
    <property type="protein sequence ID" value="OZC03418.1"/>
    <property type="molecule type" value="Genomic_DNA"/>
</dbReference>
<feature type="transmembrane region" description="Helical" evidence="1">
    <location>
        <begin position="382"/>
        <end position="400"/>
    </location>
</feature>
<feature type="transmembrane region" description="Helical" evidence="1">
    <location>
        <begin position="198"/>
        <end position="225"/>
    </location>
</feature>
<feature type="transmembrane region" description="Helical" evidence="1">
    <location>
        <begin position="121"/>
        <end position="143"/>
    </location>
</feature>
<dbReference type="Proteomes" id="UP000216446">
    <property type="component" value="Unassembled WGS sequence"/>
</dbReference>
<feature type="transmembrane region" description="Helical" evidence="1">
    <location>
        <begin position="237"/>
        <end position="257"/>
    </location>
</feature>
<evidence type="ECO:0000313" key="2">
    <source>
        <dbReference type="EMBL" id="OZC03418.1"/>
    </source>
</evidence>
<dbReference type="AlphaFoldDB" id="A0A259U0Q2"/>
<keyword evidence="1" id="KW-0812">Transmembrane</keyword>
<evidence type="ECO:0000256" key="1">
    <source>
        <dbReference type="SAM" id="Phobius"/>
    </source>
</evidence>
<feature type="transmembrane region" description="Helical" evidence="1">
    <location>
        <begin position="316"/>
        <end position="334"/>
    </location>
</feature>
<evidence type="ECO:0000313" key="3">
    <source>
        <dbReference type="Proteomes" id="UP000216446"/>
    </source>
</evidence>
<keyword evidence="3" id="KW-1185">Reference proteome</keyword>
<evidence type="ECO:0008006" key="4">
    <source>
        <dbReference type="Google" id="ProtNLM"/>
    </source>
</evidence>
<organism evidence="2 3">
    <name type="scientific">Rubricoccus marinus</name>
    <dbReference type="NCBI Taxonomy" id="716817"/>
    <lineage>
        <taxon>Bacteria</taxon>
        <taxon>Pseudomonadati</taxon>
        <taxon>Rhodothermota</taxon>
        <taxon>Rhodothermia</taxon>
        <taxon>Rhodothermales</taxon>
        <taxon>Rubricoccaceae</taxon>
        <taxon>Rubricoccus</taxon>
    </lineage>
</organism>
<accession>A0A259U0Q2</accession>